<dbReference type="STRING" id="857967.G0R190"/>
<dbReference type="InterPro" id="IPR027417">
    <property type="entry name" value="P-loop_NTPase"/>
</dbReference>
<dbReference type="RefSeq" id="XP_004030011.1">
    <property type="nucleotide sequence ID" value="XM_004029963.1"/>
</dbReference>
<name>G0R190_ICHMU</name>
<dbReference type="GO" id="GO:0015937">
    <property type="term" value="P:coenzyme A biosynthetic process"/>
    <property type="evidence" value="ECO:0007669"/>
    <property type="project" value="InterPro"/>
</dbReference>
<evidence type="ECO:0000256" key="2">
    <source>
        <dbReference type="ARBA" id="ARBA00022840"/>
    </source>
</evidence>
<accession>G0R190</accession>
<dbReference type="PROSITE" id="PS51219">
    <property type="entry name" value="DPCK"/>
    <property type="match status" value="1"/>
</dbReference>
<dbReference type="PANTHER" id="PTHR10695">
    <property type="entry name" value="DEPHOSPHO-COA KINASE-RELATED"/>
    <property type="match status" value="1"/>
</dbReference>
<evidence type="ECO:0000313" key="3">
    <source>
        <dbReference type="EMBL" id="EGR28775.1"/>
    </source>
</evidence>
<reference evidence="3 4" key="1">
    <citation type="submission" date="2011-07" db="EMBL/GenBank/DDBJ databases">
        <authorList>
            <person name="Coyne R."/>
            <person name="Brami D."/>
            <person name="Johnson J."/>
            <person name="Hostetler J."/>
            <person name="Hannick L."/>
            <person name="Clark T."/>
            <person name="Cassidy-Hanley D."/>
            <person name="Inman J."/>
        </authorList>
    </citation>
    <scope>NUCLEOTIDE SEQUENCE [LARGE SCALE GENOMIC DNA]</scope>
    <source>
        <strain evidence="3 4">G5</strain>
    </source>
</reference>
<dbReference type="AlphaFoldDB" id="G0R190"/>
<dbReference type="GO" id="GO:0004140">
    <property type="term" value="F:dephospho-CoA kinase activity"/>
    <property type="evidence" value="ECO:0007669"/>
    <property type="project" value="InterPro"/>
</dbReference>
<dbReference type="InterPro" id="IPR001977">
    <property type="entry name" value="Depp_CoAkinase"/>
</dbReference>
<dbReference type="OrthoDB" id="247245at2759"/>
<dbReference type="SUPFAM" id="SSF52540">
    <property type="entry name" value="P-loop containing nucleoside triphosphate hydrolases"/>
    <property type="match status" value="1"/>
</dbReference>
<proteinExistence type="predicted"/>
<dbReference type="eggNOG" id="KOG3220">
    <property type="taxonomic scope" value="Eukaryota"/>
</dbReference>
<sequence>MSVLTYEECQQKAFKNGNPGTNKLKEKYGSQILLENGDLDLKNVNKIVTSEFERTQLQSFISYYTNIQILKEIYRIAFKQNENLFVLNAPNIFDSYLLKYMCFPIISVYVSSEQTQIQRLMEKDGILYEQASDLVKRESSLVQKCEKATILLCNDGTKPQLYNSISRKIPELVL</sequence>
<dbReference type="Pfam" id="PF01121">
    <property type="entry name" value="CoaE"/>
    <property type="match status" value="1"/>
</dbReference>
<evidence type="ECO:0008006" key="5">
    <source>
        <dbReference type="Google" id="ProtNLM"/>
    </source>
</evidence>
<organism evidence="3 4">
    <name type="scientific">Ichthyophthirius multifiliis</name>
    <name type="common">White spot disease agent</name>
    <name type="synonym">Ich</name>
    <dbReference type="NCBI Taxonomy" id="5932"/>
    <lineage>
        <taxon>Eukaryota</taxon>
        <taxon>Sar</taxon>
        <taxon>Alveolata</taxon>
        <taxon>Ciliophora</taxon>
        <taxon>Intramacronucleata</taxon>
        <taxon>Oligohymenophorea</taxon>
        <taxon>Hymenostomatida</taxon>
        <taxon>Ophryoglenina</taxon>
        <taxon>Ichthyophthirius</taxon>
    </lineage>
</organism>
<protein>
    <recommendedName>
        <fullName evidence="5">Dephospho-CoA kinase</fullName>
    </recommendedName>
</protein>
<dbReference type="EMBL" id="GL984211">
    <property type="protein sequence ID" value="EGR28775.1"/>
    <property type="molecule type" value="Genomic_DNA"/>
</dbReference>
<dbReference type="Proteomes" id="UP000008983">
    <property type="component" value="Unassembled WGS sequence"/>
</dbReference>
<dbReference type="GO" id="GO:0005524">
    <property type="term" value="F:ATP binding"/>
    <property type="evidence" value="ECO:0007669"/>
    <property type="project" value="UniProtKB-KW"/>
</dbReference>
<evidence type="ECO:0000256" key="1">
    <source>
        <dbReference type="ARBA" id="ARBA00022741"/>
    </source>
</evidence>
<evidence type="ECO:0000313" key="4">
    <source>
        <dbReference type="Proteomes" id="UP000008983"/>
    </source>
</evidence>
<dbReference type="Gene3D" id="3.40.50.300">
    <property type="entry name" value="P-loop containing nucleotide triphosphate hydrolases"/>
    <property type="match status" value="1"/>
</dbReference>
<dbReference type="InParanoid" id="G0R190"/>
<dbReference type="PANTHER" id="PTHR10695:SF46">
    <property type="entry name" value="BIFUNCTIONAL COENZYME A SYNTHASE-RELATED"/>
    <property type="match status" value="1"/>
</dbReference>
<keyword evidence="4" id="KW-1185">Reference proteome</keyword>
<gene>
    <name evidence="3" type="ORF">IMG5_169110</name>
</gene>
<dbReference type="GeneID" id="14904863"/>
<keyword evidence="2" id="KW-0067">ATP-binding</keyword>
<keyword evidence="1" id="KW-0547">Nucleotide-binding</keyword>